<evidence type="ECO:0008006" key="5">
    <source>
        <dbReference type="Google" id="ProtNLM"/>
    </source>
</evidence>
<reference evidence="3 4" key="1">
    <citation type="submission" date="2022-07" db="EMBL/GenBank/DDBJ databases">
        <title>Novel species in genus cellulomonas.</title>
        <authorList>
            <person name="Ye L."/>
        </authorList>
    </citation>
    <scope>NUCLEOTIDE SEQUENCE [LARGE SCALE GENOMIC DNA]</scope>
    <source>
        <strain evidence="4">zg-Y338</strain>
    </source>
</reference>
<keyword evidence="2" id="KW-1133">Transmembrane helix</keyword>
<feature type="compositionally biased region" description="Polar residues" evidence="1">
    <location>
        <begin position="373"/>
        <end position="398"/>
    </location>
</feature>
<keyword evidence="2" id="KW-0472">Membrane</keyword>
<gene>
    <name evidence="3" type="ORF">NP064_07915</name>
</gene>
<evidence type="ECO:0000256" key="1">
    <source>
        <dbReference type="SAM" id="MobiDB-lite"/>
    </source>
</evidence>
<keyword evidence="4" id="KW-1185">Reference proteome</keyword>
<keyword evidence="2" id="KW-0812">Transmembrane</keyword>
<sequence>MISRIRRARAQEPESGLAMIMVIGISAILAIFMVAAIAFSVGSHRSARSTQDWNSALAAAYAGIEEYQSRLANDTTYFQYGNPAATFEPASDVTLPTGASTNPAFGVGAGGTWADVAGSNGKASFRYEVDNSKYYADGTLRLRSTGMAGGETRTIVADLKQQGFIDFLYFTDYEIQDPEISGASVSTCVKYGWAGRPTSGCSEIAFGSGDTIKGPLHSNDTLRICQATFQGPVTTSYNPPAGLKYLKQDSNGSGCSGQSLLTGYPAYSPVIAMPPTNSQIKREVRSDRPGDVPRPGCLYTGPTTIKFNSNGTMTVRSPWTKFTNVKNDTPGPSDGSLNPDCGTPGTGANQLGSAGGQTLTVPENNVIFVQNVPTSTTDPNYRSGTPSGLSVSSGANGSNGLGYPMSQETTPKGATSTRPAYGFKNGDVFVQGTLKGRVTVAAENYIYVTDDVKYGDSSRDILGLIGNNAVWVWNPVKNSTKLLSGSNRRIDAAILSVAHTFQVQNYDTGGDRGTLTVNGAIAQKFRGIVRSGSHGYKKDYNYDNRFRYTAPPKFLSPVTTTYGVNVWVEVSPVMDSDGTYR</sequence>
<feature type="region of interest" description="Disordered" evidence="1">
    <location>
        <begin position="373"/>
        <end position="418"/>
    </location>
</feature>
<accession>A0ABY5L1V4</accession>
<evidence type="ECO:0000313" key="3">
    <source>
        <dbReference type="EMBL" id="UUI76786.1"/>
    </source>
</evidence>
<feature type="compositionally biased region" description="Polar residues" evidence="1">
    <location>
        <begin position="406"/>
        <end position="418"/>
    </location>
</feature>
<proteinExistence type="predicted"/>
<organism evidence="3 4">
    <name type="scientific">Cellulomonas chengniuliangii</name>
    <dbReference type="NCBI Taxonomy" id="2968084"/>
    <lineage>
        <taxon>Bacteria</taxon>
        <taxon>Bacillati</taxon>
        <taxon>Actinomycetota</taxon>
        <taxon>Actinomycetes</taxon>
        <taxon>Micrococcales</taxon>
        <taxon>Cellulomonadaceae</taxon>
        <taxon>Cellulomonas</taxon>
    </lineage>
</organism>
<protein>
    <recommendedName>
        <fullName evidence="5">Type 4 fimbrial biogenesis protein PilX N-terminal domain-containing protein</fullName>
    </recommendedName>
</protein>
<dbReference type="RefSeq" id="WP_227569074.1">
    <property type="nucleotide sequence ID" value="NZ_CP101988.1"/>
</dbReference>
<feature type="transmembrane region" description="Helical" evidence="2">
    <location>
        <begin position="20"/>
        <end position="41"/>
    </location>
</feature>
<evidence type="ECO:0000256" key="2">
    <source>
        <dbReference type="SAM" id="Phobius"/>
    </source>
</evidence>
<evidence type="ECO:0000313" key="4">
    <source>
        <dbReference type="Proteomes" id="UP001316189"/>
    </source>
</evidence>
<feature type="compositionally biased region" description="Polar residues" evidence="1">
    <location>
        <begin position="346"/>
        <end position="358"/>
    </location>
</feature>
<dbReference type="EMBL" id="CP101988">
    <property type="protein sequence ID" value="UUI76786.1"/>
    <property type="molecule type" value="Genomic_DNA"/>
</dbReference>
<dbReference type="Proteomes" id="UP001316189">
    <property type="component" value="Chromosome"/>
</dbReference>
<feature type="region of interest" description="Disordered" evidence="1">
    <location>
        <begin position="324"/>
        <end position="358"/>
    </location>
</feature>
<name>A0ABY5L1V4_9CELL</name>